<name>A0ABQ5U213_9PROT</name>
<dbReference type="InterPro" id="IPR005000">
    <property type="entry name" value="Aldolase/citrate-lyase_domain"/>
</dbReference>
<dbReference type="Proteomes" id="UP001161409">
    <property type="component" value="Unassembled WGS sequence"/>
</dbReference>
<dbReference type="RefSeq" id="WP_169559231.1">
    <property type="nucleotide sequence ID" value="NZ_BSNF01000001.1"/>
</dbReference>
<reference evidence="5" key="2">
    <citation type="submission" date="2023-01" db="EMBL/GenBank/DDBJ databases">
        <title>Draft genome sequence of Sneathiella chinensis strain NBRC 103408.</title>
        <authorList>
            <person name="Sun Q."/>
            <person name="Mori K."/>
        </authorList>
    </citation>
    <scope>NUCLEOTIDE SEQUENCE</scope>
    <source>
        <strain evidence="5">NBRC 103408</strain>
    </source>
</reference>
<comment type="similarity">
    <text evidence="1">Belongs to the HpcH/HpaI aldolase family.</text>
</comment>
<protein>
    <submittedName>
        <fullName evidence="5">4-hydroxy-2-oxovalerate aldolase</fullName>
    </submittedName>
</protein>
<dbReference type="Pfam" id="PF03328">
    <property type="entry name" value="HpcH_HpaI"/>
    <property type="match status" value="1"/>
</dbReference>
<organism evidence="5 6">
    <name type="scientific">Sneathiella chinensis</name>
    <dbReference type="NCBI Taxonomy" id="349750"/>
    <lineage>
        <taxon>Bacteria</taxon>
        <taxon>Pseudomonadati</taxon>
        <taxon>Pseudomonadota</taxon>
        <taxon>Alphaproteobacteria</taxon>
        <taxon>Sneathiellales</taxon>
        <taxon>Sneathiellaceae</taxon>
        <taxon>Sneathiella</taxon>
    </lineage>
</organism>
<dbReference type="EMBL" id="BSNF01000001">
    <property type="protein sequence ID" value="GLQ05215.1"/>
    <property type="molecule type" value="Genomic_DNA"/>
</dbReference>
<keyword evidence="6" id="KW-1185">Reference proteome</keyword>
<proteinExistence type="inferred from homology"/>
<evidence type="ECO:0000259" key="4">
    <source>
        <dbReference type="Pfam" id="PF03328"/>
    </source>
</evidence>
<dbReference type="PANTHER" id="PTHR30502:SF0">
    <property type="entry name" value="PHOSPHOENOLPYRUVATE CARBOXYLASE FAMILY PROTEIN"/>
    <property type="match status" value="1"/>
</dbReference>
<comment type="caution">
    <text evidence="5">The sequence shown here is derived from an EMBL/GenBank/DDBJ whole genome shotgun (WGS) entry which is preliminary data.</text>
</comment>
<sequence>MKATGRLAETLARGGKATGCWLFSGSAEAADILGASGFDMILIDHEHGTGTLPEAINQLRAVRAAGDSSALIRLTSHDPADVKRALDAGMEGIMFPCVNTAAEARAIVDACYFPPKGKRGAGMGATRASGFGLWTQEYLSGFEQKLFVICQIESAEAVGNIEEIAAVDGVDMLFIGPADLSGSIGKLGQFDDPEVKALFEEARDRIRATGKPLGCVSKGPENTLQMFAEGFDLLLCASDTGFMADGAGRLLDQLKT</sequence>
<feature type="domain" description="HpcH/HpaI aldolase/citrate lyase" evidence="4">
    <location>
        <begin position="18"/>
        <end position="241"/>
    </location>
</feature>
<evidence type="ECO:0000313" key="6">
    <source>
        <dbReference type="Proteomes" id="UP001161409"/>
    </source>
</evidence>
<dbReference type="InterPro" id="IPR040442">
    <property type="entry name" value="Pyrv_kinase-like_dom_sf"/>
</dbReference>
<dbReference type="Gene3D" id="3.20.20.60">
    <property type="entry name" value="Phosphoenolpyruvate-binding domains"/>
    <property type="match status" value="1"/>
</dbReference>
<dbReference type="InterPro" id="IPR015813">
    <property type="entry name" value="Pyrv/PenolPyrv_kinase-like_dom"/>
</dbReference>
<reference evidence="5" key="1">
    <citation type="journal article" date="2014" name="Int. J. Syst. Evol. Microbiol.">
        <title>Complete genome of a new Firmicutes species belonging to the dominant human colonic microbiota ('Ruminococcus bicirculans') reveals two chromosomes and a selective capacity to utilize plant glucans.</title>
        <authorList>
            <consortium name="NISC Comparative Sequencing Program"/>
            <person name="Wegmann U."/>
            <person name="Louis P."/>
            <person name="Goesmann A."/>
            <person name="Henrissat B."/>
            <person name="Duncan S.H."/>
            <person name="Flint H.J."/>
        </authorList>
    </citation>
    <scope>NUCLEOTIDE SEQUENCE</scope>
    <source>
        <strain evidence="5">NBRC 103408</strain>
    </source>
</reference>
<accession>A0ABQ5U213</accession>
<keyword evidence="2" id="KW-0479">Metal-binding</keyword>
<evidence type="ECO:0000256" key="3">
    <source>
        <dbReference type="ARBA" id="ARBA00023239"/>
    </source>
</evidence>
<evidence type="ECO:0000313" key="5">
    <source>
        <dbReference type="EMBL" id="GLQ05215.1"/>
    </source>
</evidence>
<gene>
    <name evidence="5" type="primary">garL</name>
    <name evidence="5" type="ORF">GCM10007924_04360</name>
</gene>
<dbReference type="SUPFAM" id="SSF51621">
    <property type="entry name" value="Phosphoenolpyruvate/pyruvate domain"/>
    <property type="match status" value="1"/>
</dbReference>
<dbReference type="PANTHER" id="PTHR30502">
    <property type="entry name" value="2-KETO-3-DEOXY-L-RHAMNONATE ALDOLASE"/>
    <property type="match status" value="1"/>
</dbReference>
<dbReference type="InterPro" id="IPR050251">
    <property type="entry name" value="HpcH-HpaI_aldolase"/>
</dbReference>
<evidence type="ECO:0000256" key="2">
    <source>
        <dbReference type="ARBA" id="ARBA00022723"/>
    </source>
</evidence>
<evidence type="ECO:0000256" key="1">
    <source>
        <dbReference type="ARBA" id="ARBA00005568"/>
    </source>
</evidence>
<keyword evidence="3" id="KW-0456">Lyase</keyword>